<dbReference type="GO" id="GO:0006189">
    <property type="term" value="P:'de novo' IMP biosynthetic process"/>
    <property type="evidence" value="ECO:0007669"/>
    <property type="project" value="InterPro"/>
</dbReference>
<dbReference type="SUPFAM" id="SSF52255">
    <property type="entry name" value="N5-CAIR mutase (phosphoribosylaminoimidazole carboxylase, PurE)"/>
    <property type="match status" value="1"/>
</dbReference>
<protein>
    <recommendedName>
        <fullName evidence="1">PurE domain-containing protein</fullName>
    </recommendedName>
</protein>
<evidence type="ECO:0000313" key="3">
    <source>
        <dbReference type="Proteomes" id="UP000182932"/>
    </source>
</evidence>
<dbReference type="NCBIfam" id="NF033503">
    <property type="entry name" value="LarB"/>
    <property type="match status" value="1"/>
</dbReference>
<dbReference type="GeneID" id="80821263"/>
<reference evidence="2 3" key="1">
    <citation type="submission" date="2016-10" db="EMBL/GenBank/DDBJ databases">
        <authorList>
            <person name="Varghese N."/>
            <person name="Submissions S."/>
        </authorList>
    </citation>
    <scope>NUCLEOTIDE SEQUENCE [LARGE SCALE GENOMIC DNA]</scope>
    <source>
        <strain evidence="2 3">FF3</strain>
    </source>
</reference>
<dbReference type="PANTHER" id="PTHR43064:SF1">
    <property type="entry name" value="SLL1489 PROTEIN"/>
    <property type="match status" value="1"/>
</dbReference>
<feature type="domain" description="PurE" evidence="1">
    <location>
        <begin position="89"/>
        <end position="222"/>
    </location>
</feature>
<evidence type="ECO:0000313" key="2">
    <source>
        <dbReference type="EMBL" id="SEK11818.1"/>
    </source>
</evidence>
<keyword evidence="3" id="KW-1185">Reference proteome</keyword>
<name>A0A975ZR71_9RHOB</name>
<dbReference type="Pfam" id="PF00731">
    <property type="entry name" value="AIRC"/>
    <property type="match status" value="1"/>
</dbReference>
<gene>
    <name evidence="2" type="ORF">SAMN04487940_1431</name>
</gene>
<dbReference type="Proteomes" id="UP000182932">
    <property type="component" value="Unassembled WGS sequence"/>
</dbReference>
<dbReference type="PANTHER" id="PTHR43064">
    <property type="entry name" value="PHOSPHORIBOSYLAMINOIMIDAZOLE CARBOXYLASE-RELATED"/>
    <property type="match status" value="1"/>
</dbReference>
<dbReference type="Gene3D" id="3.40.50.1970">
    <property type="match status" value="1"/>
</dbReference>
<dbReference type="SMART" id="SM01001">
    <property type="entry name" value="AIRC"/>
    <property type="match status" value="1"/>
</dbReference>
<sequence>MSGAGGIVLDDARAGRIGFDEAILCEQKTVPQIAEIASRSRDTVGRRLFTRLSAEKFAALPPDLCGAMIYDAQSRTAVLGATAPGAGPPRVAIVSAGSSDANVVAEAQATLAYFGQSTQKIEDVGVAGIWRLLERVDEIASMPVVIAVAGMDAALPTVLAGLVPSFVIGVPTSTGYGAARGGETALSAMLASCGPGLTVVNIDNGYGAACAAMRFLRMADRVRQAEVPLFS</sequence>
<accession>A0A975ZR71</accession>
<evidence type="ECO:0000259" key="1">
    <source>
        <dbReference type="SMART" id="SM01001"/>
    </source>
</evidence>
<dbReference type="GO" id="GO:0016787">
    <property type="term" value="F:hydrolase activity"/>
    <property type="evidence" value="ECO:0007669"/>
    <property type="project" value="InterPro"/>
</dbReference>
<dbReference type="InterPro" id="IPR000031">
    <property type="entry name" value="PurE_dom"/>
</dbReference>
<proteinExistence type="predicted"/>
<dbReference type="AlphaFoldDB" id="A0A975ZR71"/>
<organism evidence="2 3">
    <name type="scientific">Marinovum algicola</name>
    <dbReference type="NCBI Taxonomy" id="42444"/>
    <lineage>
        <taxon>Bacteria</taxon>
        <taxon>Pseudomonadati</taxon>
        <taxon>Pseudomonadota</taxon>
        <taxon>Alphaproteobacteria</taxon>
        <taxon>Rhodobacterales</taxon>
        <taxon>Roseobacteraceae</taxon>
        <taxon>Marinovum</taxon>
    </lineage>
</organism>
<dbReference type="EMBL" id="FNYY01000043">
    <property type="protein sequence ID" value="SEK11818.1"/>
    <property type="molecule type" value="Genomic_DNA"/>
</dbReference>
<dbReference type="RefSeq" id="WP_074840529.1">
    <property type="nucleotide sequence ID" value="NZ_CATLQZ010000035.1"/>
</dbReference>
<comment type="caution">
    <text evidence="2">The sequence shown here is derived from an EMBL/GenBank/DDBJ whole genome shotgun (WGS) entry which is preliminary data.</text>
</comment>
<dbReference type="InterPro" id="IPR039476">
    <property type="entry name" value="P2CMN_synthase_LarB"/>
</dbReference>